<evidence type="ECO:0000256" key="1">
    <source>
        <dbReference type="ARBA" id="ARBA00004127"/>
    </source>
</evidence>
<keyword evidence="2 5" id="KW-0812">Transmembrane</keyword>
<dbReference type="Proteomes" id="UP001369082">
    <property type="component" value="Unassembled WGS sequence"/>
</dbReference>
<feature type="transmembrane region" description="Helical" evidence="5">
    <location>
        <begin position="89"/>
        <end position="109"/>
    </location>
</feature>
<reference evidence="7 8" key="1">
    <citation type="submission" date="2024-02" db="EMBL/GenBank/DDBJ databases">
        <title>Bacteria isolated from the canopy kelp, Nereocystis luetkeana.</title>
        <authorList>
            <person name="Pfister C.A."/>
            <person name="Younker I.T."/>
            <person name="Light S.H."/>
        </authorList>
    </citation>
    <scope>NUCLEOTIDE SEQUENCE [LARGE SCALE GENOMIC DNA]</scope>
    <source>
        <strain evidence="7 8">TI.1.05</strain>
    </source>
</reference>
<feature type="transmembrane region" description="Helical" evidence="5">
    <location>
        <begin position="21"/>
        <end position="42"/>
    </location>
</feature>
<accession>A0ABU9GLW1</accession>
<keyword evidence="4 5" id="KW-0472">Membrane</keyword>
<gene>
    <name evidence="7" type="ORF">V6256_01295</name>
</gene>
<dbReference type="RefSeq" id="WP_341596178.1">
    <property type="nucleotide sequence ID" value="NZ_JBAKAZ010000003.1"/>
</dbReference>
<sequence>MPFKRKSRRQNEPGLQPERTALSWQRTIFLLVGVSMLFFRWGYVENDFILMVGSAVLLLSNLGLCIYAYKRNYFDIDSTIITSKGAILVKKLLCFDIIFSALLFAFSILSKNIDSYFK</sequence>
<evidence type="ECO:0000256" key="4">
    <source>
        <dbReference type="ARBA" id="ARBA00023136"/>
    </source>
</evidence>
<evidence type="ECO:0000256" key="3">
    <source>
        <dbReference type="ARBA" id="ARBA00022989"/>
    </source>
</evidence>
<feature type="domain" description="DUF202" evidence="6">
    <location>
        <begin position="13"/>
        <end position="70"/>
    </location>
</feature>
<feature type="transmembrane region" description="Helical" evidence="5">
    <location>
        <begin position="48"/>
        <end position="69"/>
    </location>
</feature>
<evidence type="ECO:0000313" key="7">
    <source>
        <dbReference type="EMBL" id="MEL0628229.1"/>
    </source>
</evidence>
<comment type="subcellular location">
    <subcellularLocation>
        <location evidence="1">Endomembrane system</location>
        <topology evidence="1">Multi-pass membrane protein</topology>
    </subcellularLocation>
</comment>
<keyword evidence="8" id="KW-1185">Reference proteome</keyword>
<dbReference type="InterPro" id="IPR003807">
    <property type="entry name" value="DUF202"/>
</dbReference>
<comment type="caution">
    <text evidence="7">The sequence shown here is derived from an EMBL/GenBank/DDBJ whole genome shotgun (WGS) entry which is preliminary data.</text>
</comment>
<keyword evidence="3 5" id="KW-1133">Transmembrane helix</keyword>
<evidence type="ECO:0000256" key="2">
    <source>
        <dbReference type="ARBA" id="ARBA00022692"/>
    </source>
</evidence>
<proteinExistence type="predicted"/>
<dbReference type="EMBL" id="JBAKAZ010000003">
    <property type="protein sequence ID" value="MEL0628229.1"/>
    <property type="molecule type" value="Genomic_DNA"/>
</dbReference>
<evidence type="ECO:0000256" key="5">
    <source>
        <dbReference type="SAM" id="Phobius"/>
    </source>
</evidence>
<dbReference type="Pfam" id="PF02656">
    <property type="entry name" value="DUF202"/>
    <property type="match status" value="1"/>
</dbReference>
<evidence type="ECO:0000259" key="6">
    <source>
        <dbReference type="Pfam" id="PF02656"/>
    </source>
</evidence>
<evidence type="ECO:0000313" key="8">
    <source>
        <dbReference type="Proteomes" id="UP001369082"/>
    </source>
</evidence>
<name>A0ABU9GLW1_9GAMM</name>
<protein>
    <submittedName>
        <fullName evidence="7">DUF202 domain-containing protein</fullName>
    </submittedName>
</protein>
<organism evidence="7 8">
    <name type="scientific">Psychromonas aquatilis</name>
    <dbReference type="NCBI Taxonomy" id="2005072"/>
    <lineage>
        <taxon>Bacteria</taxon>
        <taxon>Pseudomonadati</taxon>
        <taxon>Pseudomonadota</taxon>
        <taxon>Gammaproteobacteria</taxon>
        <taxon>Alteromonadales</taxon>
        <taxon>Psychromonadaceae</taxon>
        <taxon>Psychromonas</taxon>
    </lineage>
</organism>